<reference evidence="2" key="1">
    <citation type="submission" date="2023-10" db="EMBL/GenBank/DDBJ databases">
        <title>Genome assembly of Pristionchus species.</title>
        <authorList>
            <person name="Yoshida K."/>
            <person name="Sommer R.J."/>
        </authorList>
    </citation>
    <scope>NUCLEOTIDE SEQUENCE</scope>
    <source>
        <strain evidence="2">RS0144</strain>
    </source>
</reference>
<feature type="compositionally biased region" description="Polar residues" evidence="1">
    <location>
        <begin position="147"/>
        <end position="160"/>
    </location>
</feature>
<feature type="region of interest" description="Disordered" evidence="1">
    <location>
        <begin position="453"/>
        <end position="506"/>
    </location>
</feature>
<feature type="compositionally biased region" description="Polar residues" evidence="1">
    <location>
        <begin position="30"/>
        <end position="41"/>
    </location>
</feature>
<dbReference type="GO" id="GO:0008017">
    <property type="term" value="F:microtubule binding"/>
    <property type="evidence" value="ECO:0007669"/>
    <property type="project" value="TreeGrafter"/>
</dbReference>
<feature type="compositionally biased region" description="Basic and acidic residues" evidence="1">
    <location>
        <begin position="161"/>
        <end position="192"/>
    </location>
</feature>
<feature type="compositionally biased region" description="Basic and acidic residues" evidence="1">
    <location>
        <begin position="255"/>
        <end position="310"/>
    </location>
</feature>
<dbReference type="GO" id="GO:1902412">
    <property type="term" value="P:regulation of mitotic cytokinesis"/>
    <property type="evidence" value="ECO:0007669"/>
    <property type="project" value="TreeGrafter"/>
</dbReference>
<dbReference type="PANTHER" id="PTHR14739">
    <property type="entry name" value="MICROTUBULE-ASSOCIATED PROTEIN 9"/>
    <property type="match status" value="1"/>
</dbReference>
<feature type="compositionally biased region" description="Polar residues" evidence="1">
    <location>
        <begin position="453"/>
        <end position="470"/>
    </location>
</feature>
<feature type="region of interest" description="Disordered" evidence="1">
    <location>
        <begin position="1"/>
        <end position="41"/>
    </location>
</feature>
<keyword evidence="3" id="KW-1185">Reference proteome</keyword>
<feature type="compositionally biased region" description="Basic and acidic residues" evidence="1">
    <location>
        <begin position="352"/>
        <end position="371"/>
    </location>
</feature>
<feature type="compositionally biased region" description="Basic and acidic residues" evidence="1">
    <location>
        <begin position="317"/>
        <end position="329"/>
    </location>
</feature>
<accession>A0AAV5TNH8</accession>
<name>A0AAV5TNH8_9BILA</name>
<dbReference type="GO" id="GO:0090307">
    <property type="term" value="P:mitotic spindle assembly"/>
    <property type="evidence" value="ECO:0007669"/>
    <property type="project" value="TreeGrafter"/>
</dbReference>
<feature type="compositionally biased region" description="Polar residues" evidence="1">
    <location>
        <begin position="231"/>
        <end position="246"/>
    </location>
</feature>
<dbReference type="PANTHER" id="PTHR14739:SF9">
    <property type="entry name" value="MICROTUBULE-ASSOCIATED PROTEIN 9"/>
    <property type="match status" value="1"/>
</dbReference>
<evidence type="ECO:0000313" key="3">
    <source>
        <dbReference type="Proteomes" id="UP001432027"/>
    </source>
</evidence>
<feature type="region of interest" description="Disordered" evidence="1">
    <location>
        <begin position="132"/>
        <end position="396"/>
    </location>
</feature>
<comment type="caution">
    <text evidence="2">The sequence shown here is derived from an EMBL/GenBank/DDBJ whole genome shotgun (WGS) entry which is preliminary data.</text>
</comment>
<dbReference type="InterPro" id="IPR026106">
    <property type="entry name" value="MAP9"/>
</dbReference>
<dbReference type="EMBL" id="BTSX01000004">
    <property type="protein sequence ID" value="GMS95922.1"/>
    <property type="molecule type" value="Genomic_DNA"/>
</dbReference>
<dbReference type="Proteomes" id="UP001432027">
    <property type="component" value="Unassembled WGS sequence"/>
</dbReference>
<evidence type="ECO:0000313" key="2">
    <source>
        <dbReference type="EMBL" id="GMS95922.1"/>
    </source>
</evidence>
<organism evidence="2 3">
    <name type="scientific">Pristionchus entomophagus</name>
    <dbReference type="NCBI Taxonomy" id="358040"/>
    <lineage>
        <taxon>Eukaryota</taxon>
        <taxon>Metazoa</taxon>
        <taxon>Ecdysozoa</taxon>
        <taxon>Nematoda</taxon>
        <taxon>Chromadorea</taxon>
        <taxon>Rhabditida</taxon>
        <taxon>Rhabditina</taxon>
        <taxon>Diplogasteromorpha</taxon>
        <taxon>Diplogasteroidea</taxon>
        <taxon>Neodiplogasteridae</taxon>
        <taxon>Pristionchus</taxon>
    </lineage>
</organism>
<feature type="compositionally biased region" description="Basic and acidic residues" evidence="1">
    <location>
        <begin position="380"/>
        <end position="396"/>
    </location>
</feature>
<feature type="region of interest" description="Disordered" evidence="1">
    <location>
        <begin position="69"/>
        <end position="92"/>
    </location>
</feature>
<evidence type="ECO:0008006" key="4">
    <source>
        <dbReference type="Google" id="ProtNLM"/>
    </source>
</evidence>
<proteinExistence type="predicted"/>
<dbReference type="AlphaFoldDB" id="A0AAV5TNH8"/>
<evidence type="ECO:0000256" key="1">
    <source>
        <dbReference type="SAM" id="MobiDB-lite"/>
    </source>
</evidence>
<dbReference type="GO" id="GO:0000281">
    <property type="term" value="P:mitotic cytokinesis"/>
    <property type="evidence" value="ECO:0007669"/>
    <property type="project" value="InterPro"/>
</dbReference>
<dbReference type="GO" id="GO:0000235">
    <property type="term" value="C:astral microtubule"/>
    <property type="evidence" value="ECO:0007669"/>
    <property type="project" value="TreeGrafter"/>
</dbReference>
<feature type="non-terminal residue" evidence="2">
    <location>
        <position position="1"/>
    </location>
</feature>
<feature type="compositionally biased region" description="Low complexity" evidence="1">
    <location>
        <begin position="486"/>
        <end position="499"/>
    </location>
</feature>
<protein>
    <recommendedName>
        <fullName evidence="4">Microtubule-associated protein 9</fullName>
    </recommendedName>
</protein>
<gene>
    <name evidence="2" type="ORF">PENTCL1PPCAC_18097</name>
</gene>
<sequence>SFSALATIFRSYKTRGDEPSSSMVDRPTSGHGNRSLNLSQTLDELLGISRKGANEENGETKTTTRIADLTQIRPPTRHGPDERTDSTAISVVEPLTKHRRSWSKEIGEKATEGEEDFIQRLNDNRRRSIILLSPSSSSKNSDDVVKTSQNGSVPSTASSESHPRTFRVDAIEEEERTPRDEKKVKVDGKDLLAKFILFSETRSSTEKRKPPVPMPRSASASTPSKRLPSAPSFSTMMRPLSSMSGKSSHENWLAQKRERDLGKRRKEKQEEEQKKREEEEKKREAAKVYERWKADRERMEKEKRGKEKEKTKRKKEEKKDEEKQKKAEAVKVFTAWKTERSRSMSESSRRKKEAEDRDKMKKAREIEDKQIESQAAFEAWSEKKKEREREERMKKLEKEKELQELKDAEERYRQMLANEAFQTWLEIKGKEDEIRVSLESKIAQFEEEIARQWSTPWRPPSNTVQRTFIGTGNRRKSLERRKGPPSRAASAHSMRRSTSMKSVKAS</sequence>